<accession>B9RQ21</accession>
<protein>
    <submittedName>
        <fullName evidence="1">Uncharacterized protein</fullName>
    </submittedName>
</protein>
<evidence type="ECO:0000313" key="2">
    <source>
        <dbReference type="Proteomes" id="UP000008311"/>
    </source>
</evidence>
<name>B9RQ21_RICCO</name>
<sequence>MECLMDVMIRSWKPKHKVSVKVWDEGKYGHTFRHCPKDNDEGSIRQGFDYGESLQTSPFRRYRQVKVNSVDGRDTTVKKLVFKSDSMEASPLKYRL</sequence>
<dbReference type="Proteomes" id="UP000008311">
    <property type="component" value="Unassembled WGS sequence"/>
</dbReference>
<evidence type="ECO:0000313" key="1">
    <source>
        <dbReference type="EMBL" id="EEF46509.1"/>
    </source>
</evidence>
<proteinExistence type="predicted"/>
<dbReference type="AlphaFoldDB" id="B9RQ21"/>
<gene>
    <name evidence="1" type="ORF">RCOM_0951710</name>
</gene>
<reference evidence="2" key="1">
    <citation type="journal article" date="2010" name="Nat. Biotechnol.">
        <title>Draft genome sequence of the oilseed species Ricinus communis.</title>
        <authorList>
            <person name="Chan A.P."/>
            <person name="Crabtree J."/>
            <person name="Zhao Q."/>
            <person name="Lorenzi H."/>
            <person name="Orvis J."/>
            <person name="Puiu D."/>
            <person name="Melake-Berhan A."/>
            <person name="Jones K.M."/>
            <person name="Redman J."/>
            <person name="Chen G."/>
            <person name="Cahoon E.B."/>
            <person name="Gedil M."/>
            <person name="Stanke M."/>
            <person name="Haas B.J."/>
            <person name="Wortman J.R."/>
            <person name="Fraser-Liggett C.M."/>
            <person name="Ravel J."/>
            <person name="Rabinowicz P.D."/>
        </authorList>
    </citation>
    <scope>NUCLEOTIDE SEQUENCE [LARGE SCALE GENOMIC DNA]</scope>
    <source>
        <strain evidence="2">cv. Hale</strain>
    </source>
</reference>
<organism evidence="1 2">
    <name type="scientific">Ricinus communis</name>
    <name type="common">Castor bean</name>
    <dbReference type="NCBI Taxonomy" id="3988"/>
    <lineage>
        <taxon>Eukaryota</taxon>
        <taxon>Viridiplantae</taxon>
        <taxon>Streptophyta</taxon>
        <taxon>Embryophyta</taxon>
        <taxon>Tracheophyta</taxon>
        <taxon>Spermatophyta</taxon>
        <taxon>Magnoliopsida</taxon>
        <taxon>eudicotyledons</taxon>
        <taxon>Gunneridae</taxon>
        <taxon>Pentapetalae</taxon>
        <taxon>rosids</taxon>
        <taxon>fabids</taxon>
        <taxon>Malpighiales</taxon>
        <taxon>Euphorbiaceae</taxon>
        <taxon>Acalyphoideae</taxon>
        <taxon>Acalypheae</taxon>
        <taxon>Ricinus</taxon>
    </lineage>
</organism>
<keyword evidence="2" id="KW-1185">Reference proteome</keyword>
<dbReference type="EMBL" id="EQ973800">
    <property type="protein sequence ID" value="EEF46509.1"/>
    <property type="molecule type" value="Genomic_DNA"/>
</dbReference>
<dbReference type="InParanoid" id="B9RQ21"/>